<evidence type="ECO:0000256" key="3">
    <source>
        <dbReference type="ARBA" id="ARBA00023015"/>
    </source>
</evidence>
<dbReference type="EMBL" id="JBHTLU010000006">
    <property type="protein sequence ID" value="MFD1218790.1"/>
    <property type="molecule type" value="Genomic_DNA"/>
</dbReference>
<dbReference type="Pfam" id="PF00486">
    <property type="entry name" value="Trans_reg_C"/>
    <property type="match status" value="1"/>
</dbReference>
<dbReference type="InterPro" id="IPR001867">
    <property type="entry name" value="OmpR/PhoB-type_DNA-bd"/>
</dbReference>
<evidence type="ECO:0000313" key="8">
    <source>
        <dbReference type="EMBL" id="MFD1218790.1"/>
    </source>
</evidence>
<dbReference type="InterPro" id="IPR016032">
    <property type="entry name" value="Sig_transdc_resp-reg_C-effctor"/>
</dbReference>
<dbReference type="Proteomes" id="UP001597180">
    <property type="component" value="Unassembled WGS sequence"/>
</dbReference>
<feature type="DNA-binding region" description="OmpR/PhoB-type" evidence="6">
    <location>
        <begin position="150"/>
        <end position="249"/>
    </location>
</feature>
<dbReference type="InterPro" id="IPR036388">
    <property type="entry name" value="WH-like_DNA-bd_sf"/>
</dbReference>
<sequence>MQQQREVSEWTNVAIDTSRDEQPIGAFCSTTHTIVIISPFPHALHELVRELTAKCYDVLVFHHLDEHSLAALPIDLLIVDATYDALVPKPRPNTVSSPALLLVKGTERLVEPGFSSYEDAVVWSSASTEAILERIQSKLLGEGRVPEERGDQVQHKELLVDYKRMAVYLGASRVDLTKTEFDLLKALLDTNGAVLSRQELMDRVWGDQYFGGSNTVDVHVKSLRQKLKDNPKAPTYIETVRGVGYRLAD</sequence>
<keyword evidence="1" id="KW-0597">Phosphoprotein</keyword>
<dbReference type="PROSITE" id="PS51755">
    <property type="entry name" value="OMPR_PHOB"/>
    <property type="match status" value="1"/>
</dbReference>
<dbReference type="SUPFAM" id="SSF46894">
    <property type="entry name" value="C-terminal effector domain of the bipartite response regulators"/>
    <property type="match status" value="1"/>
</dbReference>
<dbReference type="SMART" id="SM00862">
    <property type="entry name" value="Trans_reg_C"/>
    <property type="match status" value="1"/>
</dbReference>
<dbReference type="PANTHER" id="PTHR48111:SF40">
    <property type="entry name" value="PHOSPHATE REGULON TRANSCRIPTIONAL REGULATORY PROTEIN PHOB"/>
    <property type="match status" value="1"/>
</dbReference>
<evidence type="ECO:0000256" key="6">
    <source>
        <dbReference type="PROSITE-ProRule" id="PRU01091"/>
    </source>
</evidence>
<evidence type="ECO:0000256" key="1">
    <source>
        <dbReference type="ARBA" id="ARBA00022553"/>
    </source>
</evidence>
<protein>
    <submittedName>
        <fullName evidence="8">Winged-helix domain-containing protein</fullName>
    </submittedName>
</protein>
<organism evidence="8 9">
    <name type="scientific">Paenibacillus vulneris</name>
    <dbReference type="NCBI Taxonomy" id="1133364"/>
    <lineage>
        <taxon>Bacteria</taxon>
        <taxon>Bacillati</taxon>
        <taxon>Bacillota</taxon>
        <taxon>Bacilli</taxon>
        <taxon>Bacillales</taxon>
        <taxon>Paenibacillaceae</taxon>
        <taxon>Paenibacillus</taxon>
    </lineage>
</organism>
<evidence type="ECO:0000256" key="4">
    <source>
        <dbReference type="ARBA" id="ARBA00023125"/>
    </source>
</evidence>
<keyword evidence="3" id="KW-0805">Transcription regulation</keyword>
<reference evidence="9" key="1">
    <citation type="journal article" date="2019" name="Int. J. Syst. Evol. Microbiol.">
        <title>The Global Catalogue of Microorganisms (GCM) 10K type strain sequencing project: providing services to taxonomists for standard genome sequencing and annotation.</title>
        <authorList>
            <consortium name="The Broad Institute Genomics Platform"/>
            <consortium name="The Broad Institute Genome Sequencing Center for Infectious Disease"/>
            <person name="Wu L."/>
            <person name="Ma J."/>
        </authorList>
    </citation>
    <scope>NUCLEOTIDE SEQUENCE [LARGE SCALE GENOMIC DNA]</scope>
    <source>
        <strain evidence="9">CCUG 53270</strain>
    </source>
</reference>
<comment type="caution">
    <text evidence="8">The sequence shown here is derived from an EMBL/GenBank/DDBJ whole genome shotgun (WGS) entry which is preliminary data.</text>
</comment>
<evidence type="ECO:0000256" key="2">
    <source>
        <dbReference type="ARBA" id="ARBA00023012"/>
    </source>
</evidence>
<dbReference type="PANTHER" id="PTHR48111">
    <property type="entry name" value="REGULATOR OF RPOS"/>
    <property type="match status" value="1"/>
</dbReference>
<evidence type="ECO:0000259" key="7">
    <source>
        <dbReference type="PROSITE" id="PS51755"/>
    </source>
</evidence>
<keyword evidence="4 6" id="KW-0238">DNA-binding</keyword>
<dbReference type="CDD" id="cd00383">
    <property type="entry name" value="trans_reg_C"/>
    <property type="match status" value="1"/>
</dbReference>
<gene>
    <name evidence="8" type="ORF">ACFQ4B_01555</name>
</gene>
<evidence type="ECO:0000313" key="9">
    <source>
        <dbReference type="Proteomes" id="UP001597180"/>
    </source>
</evidence>
<proteinExistence type="predicted"/>
<dbReference type="InterPro" id="IPR039420">
    <property type="entry name" value="WalR-like"/>
</dbReference>
<keyword evidence="2" id="KW-0902">Two-component regulatory system</keyword>
<dbReference type="Gene3D" id="1.10.10.10">
    <property type="entry name" value="Winged helix-like DNA-binding domain superfamily/Winged helix DNA-binding domain"/>
    <property type="match status" value="1"/>
</dbReference>
<keyword evidence="9" id="KW-1185">Reference proteome</keyword>
<name>A0ABW3UG14_9BACL</name>
<accession>A0ABW3UG14</accession>
<keyword evidence="5" id="KW-0804">Transcription</keyword>
<feature type="domain" description="OmpR/PhoB-type" evidence="7">
    <location>
        <begin position="150"/>
        <end position="249"/>
    </location>
</feature>
<dbReference type="RefSeq" id="WP_079913500.1">
    <property type="nucleotide sequence ID" value="NZ_BAABJG010000012.1"/>
</dbReference>
<evidence type="ECO:0000256" key="5">
    <source>
        <dbReference type="ARBA" id="ARBA00023163"/>
    </source>
</evidence>